<feature type="transmembrane region" description="Helical" evidence="2">
    <location>
        <begin position="83"/>
        <end position="102"/>
    </location>
</feature>
<evidence type="ECO:0000256" key="2">
    <source>
        <dbReference type="SAM" id="Phobius"/>
    </source>
</evidence>
<evidence type="ECO:0000256" key="1">
    <source>
        <dbReference type="SAM" id="MobiDB-lite"/>
    </source>
</evidence>
<feature type="transmembrane region" description="Helical" evidence="2">
    <location>
        <begin position="225"/>
        <end position="250"/>
    </location>
</feature>
<sequence length="468" mass="50907">MPAIAVPAFALTWWLGCYLVARDPARVVLWRAGGALGVYAVAVAAWSVAPGSAVAEVLLCVPALCWSGTATALLPRGVPERRLVNVGWAYASVLFLILAVVLPGVGKLVALTPLAGATTLLLRNRDRFRPHPLPVALSATALLHAVGLTVLLAPGDLGPPEPLIAAIGLDLLLFGFLVAIADAAEAGERLVPDLRRSFVAAVAATLLCAGPATLTMLAAPRAAAVIVPQFVLVAVALGAVGLAAPVRAALDRVAFLHQDRLRLDRAALLMAAEALPRRHERHRLIALDEQEFRRLTRRALEDFGDTARLMRSPLVELPMLERRLRERGPGLAEQSLVRAAELRAVLAEQVRKLKPAAGFGITEEWWRYNALHYCRVLGLRPYDRSPPTDNLDGDALRALEWFRYHVPRERLNRWAAEGADMIAARLWRDLLSTDPRWLTRAATGAYVARIDPSNTTRRPKGRRNPQSS</sequence>
<reference evidence="3 4" key="1">
    <citation type="submission" date="2016-09" db="EMBL/GenBank/DDBJ databases">
        <title>Couchioplanes caeruleus draft genome sequence.</title>
        <authorList>
            <person name="Sheehan J."/>
            <person name="Caffrey P."/>
        </authorList>
    </citation>
    <scope>NUCLEOTIDE SEQUENCE [LARGE SCALE GENOMIC DNA]</scope>
    <source>
        <strain evidence="3 4">DSM 43634</strain>
    </source>
</reference>
<organism evidence="3 4">
    <name type="scientific">Couchioplanes caeruleus subsp. caeruleus</name>
    <dbReference type="NCBI Taxonomy" id="56427"/>
    <lineage>
        <taxon>Bacteria</taxon>
        <taxon>Bacillati</taxon>
        <taxon>Actinomycetota</taxon>
        <taxon>Actinomycetes</taxon>
        <taxon>Micromonosporales</taxon>
        <taxon>Micromonosporaceae</taxon>
        <taxon>Couchioplanes</taxon>
    </lineage>
</organism>
<dbReference type="EMBL" id="MEIA01000558">
    <property type="protein sequence ID" value="OJF09570.1"/>
    <property type="molecule type" value="Genomic_DNA"/>
</dbReference>
<dbReference type="AlphaFoldDB" id="A0A1K0FWW4"/>
<feature type="transmembrane region" description="Helical" evidence="2">
    <location>
        <begin position="135"/>
        <end position="153"/>
    </location>
</feature>
<protein>
    <submittedName>
        <fullName evidence="3">Uncharacterized protein</fullName>
    </submittedName>
</protein>
<feature type="transmembrane region" description="Helical" evidence="2">
    <location>
        <begin position="28"/>
        <end position="48"/>
    </location>
</feature>
<proteinExistence type="predicted"/>
<accession>A0A1K0FWW4</accession>
<feature type="region of interest" description="Disordered" evidence="1">
    <location>
        <begin position="449"/>
        <end position="468"/>
    </location>
</feature>
<keyword evidence="2" id="KW-0472">Membrane</keyword>
<evidence type="ECO:0000313" key="3">
    <source>
        <dbReference type="EMBL" id="OJF09570.1"/>
    </source>
</evidence>
<dbReference type="Proteomes" id="UP000182486">
    <property type="component" value="Unassembled WGS sequence"/>
</dbReference>
<keyword evidence="4" id="KW-1185">Reference proteome</keyword>
<feature type="transmembrane region" description="Helical" evidence="2">
    <location>
        <begin position="198"/>
        <end position="219"/>
    </location>
</feature>
<dbReference type="RefSeq" id="WP_071810122.1">
    <property type="nucleotide sequence ID" value="NZ_MEIA01000558.1"/>
</dbReference>
<feature type="transmembrane region" description="Helical" evidence="2">
    <location>
        <begin position="6"/>
        <end position="21"/>
    </location>
</feature>
<feature type="compositionally biased region" description="Basic residues" evidence="1">
    <location>
        <begin position="457"/>
        <end position="468"/>
    </location>
</feature>
<comment type="caution">
    <text evidence="3">The sequence shown here is derived from an EMBL/GenBank/DDBJ whole genome shotgun (WGS) entry which is preliminary data.</text>
</comment>
<keyword evidence="2" id="KW-1133">Transmembrane helix</keyword>
<feature type="transmembrane region" description="Helical" evidence="2">
    <location>
        <begin position="165"/>
        <end position="186"/>
    </location>
</feature>
<keyword evidence="2" id="KW-0812">Transmembrane</keyword>
<name>A0A1K0FWW4_9ACTN</name>
<gene>
    <name evidence="3" type="ORF">BG844_36790</name>
</gene>
<evidence type="ECO:0000313" key="4">
    <source>
        <dbReference type="Proteomes" id="UP000182486"/>
    </source>
</evidence>